<keyword evidence="7" id="KW-0963">Cytoplasm</keyword>
<feature type="binding site" evidence="7">
    <location>
        <position position="171"/>
    </location>
    <ligand>
        <name>4-imidazolone-5-propanoate</name>
        <dbReference type="ChEBI" id="CHEBI:77893"/>
    </ligand>
</feature>
<comment type="caution">
    <text evidence="9">The sequence shown here is derived from an EMBL/GenBank/DDBJ whole genome shotgun (WGS) entry which is preliminary data.</text>
</comment>
<accession>A0A318EGJ2</accession>
<dbReference type="Proteomes" id="UP000248330">
    <property type="component" value="Unassembled WGS sequence"/>
</dbReference>
<dbReference type="SUPFAM" id="SSF51338">
    <property type="entry name" value="Composite domain of metallo-dependent hydrolases"/>
    <property type="match status" value="1"/>
</dbReference>
<keyword evidence="10" id="KW-1185">Reference proteome</keyword>
<dbReference type="InterPro" id="IPR032466">
    <property type="entry name" value="Metal_Hydrolase"/>
</dbReference>
<dbReference type="EMBL" id="QICN01000003">
    <property type="protein sequence ID" value="PXV69668.1"/>
    <property type="molecule type" value="Genomic_DNA"/>
</dbReference>
<feature type="domain" description="Amidohydrolase-related" evidence="8">
    <location>
        <begin position="91"/>
        <end position="413"/>
    </location>
</feature>
<evidence type="ECO:0000256" key="3">
    <source>
        <dbReference type="ARBA" id="ARBA00022801"/>
    </source>
</evidence>
<dbReference type="NCBIfam" id="TIGR01224">
    <property type="entry name" value="hutI"/>
    <property type="match status" value="1"/>
</dbReference>
<comment type="subcellular location">
    <subcellularLocation>
        <location evidence="7">Cytoplasm</location>
    </subcellularLocation>
</comment>
<proteinExistence type="inferred from homology"/>
<gene>
    <name evidence="7" type="primary">hutI</name>
    <name evidence="9" type="ORF">C8D93_103243</name>
</gene>
<dbReference type="AlphaFoldDB" id="A0A318EGJ2"/>
<evidence type="ECO:0000313" key="9">
    <source>
        <dbReference type="EMBL" id="PXV69668.1"/>
    </source>
</evidence>
<keyword evidence="4 7" id="KW-0369">Histidine metabolism</keyword>
<feature type="binding site" evidence="7">
    <location>
        <position position="99"/>
    </location>
    <ligand>
        <name>Fe(3+)</name>
        <dbReference type="ChEBI" id="CHEBI:29034"/>
    </ligand>
</feature>
<comment type="catalytic activity">
    <reaction evidence="7">
        <text>4-imidazolone-5-propanoate + H2O = N-formimidoyl-L-glutamate</text>
        <dbReference type="Rhea" id="RHEA:23660"/>
        <dbReference type="ChEBI" id="CHEBI:15377"/>
        <dbReference type="ChEBI" id="CHEBI:58928"/>
        <dbReference type="ChEBI" id="CHEBI:77893"/>
        <dbReference type="EC" id="3.5.2.7"/>
    </reaction>
</comment>
<dbReference type="UniPathway" id="UPA00379">
    <property type="reaction ID" value="UER00551"/>
</dbReference>
<feature type="binding site" evidence="7">
    <location>
        <position position="346"/>
    </location>
    <ligand>
        <name>N-formimidoyl-L-glutamate</name>
        <dbReference type="ChEBI" id="CHEBI:58928"/>
    </ligand>
</feature>
<comment type="similarity">
    <text evidence="7">Belongs to the metallo-dependent hydrolases superfamily. HutI family.</text>
</comment>
<dbReference type="GO" id="GO:0019557">
    <property type="term" value="P:L-histidine catabolic process to glutamate and formate"/>
    <property type="evidence" value="ECO:0007669"/>
    <property type="project" value="UniProtKB-UniPathway"/>
</dbReference>
<comment type="function">
    <text evidence="7">Catalyzes the hydrolytic cleavage of the carbon-nitrogen bond in imidazolone-5-propanoate to yield N-formimidoyl-L-glutamate. It is the third step in the universal histidine degradation pathway.</text>
</comment>
<feature type="binding site" evidence="7">
    <location>
        <position position="101"/>
    </location>
    <ligand>
        <name>Zn(2+)</name>
        <dbReference type="ChEBI" id="CHEBI:29105"/>
    </ligand>
</feature>
<dbReference type="PANTHER" id="PTHR42752">
    <property type="entry name" value="IMIDAZOLONEPROPIONASE"/>
    <property type="match status" value="1"/>
</dbReference>
<dbReference type="GO" id="GO:0019556">
    <property type="term" value="P:L-histidine catabolic process to glutamate and formamide"/>
    <property type="evidence" value="ECO:0007669"/>
    <property type="project" value="UniProtKB-UniRule"/>
</dbReference>
<dbReference type="SUPFAM" id="SSF51556">
    <property type="entry name" value="Metallo-dependent hydrolases"/>
    <property type="match status" value="1"/>
</dbReference>
<evidence type="ECO:0000256" key="1">
    <source>
        <dbReference type="ARBA" id="ARBA00012864"/>
    </source>
</evidence>
<dbReference type="Pfam" id="PF01979">
    <property type="entry name" value="Amidohydro_1"/>
    <property type="match status" value="1"/>
</dbReference>
<protein>
    <recommendedName>
        <fullName evidence="1 7">Imidazolonepropionase</fullName>
        <ecNumber evidence="1 7">3.5.2.7</ecNumber>
    </recommendedName>
    <alternativeName>
        <fullName evidence="7">Imidazolone-5-propionate hydrolase</fullName>
    </alternativeName>
</protein>
<feature type="binding site" evidence="7">
    <location>
        <position position="204"/>
    </location>
    <ligand>
        <name>4-imidazolone-5-propanoate</name>
        <dbReference type="ChEBI" id="CHEBI:77893"/>
    </ligand>
</feature>
<dbReference type="InterPro" id="IPR005920">
    <property type="entry name" value="HutI"/>
</dbReference>
<dbReference type="GO" id="GO:0008270">
    <property type="term" value="F:zinc ion binding"/>
    <property type="evidence" value="ECO:0007669"/>
    <property type="project" value="UniProtKB-UniRule"/>
</dbReference>
<evidence type="ECO:0000256" key="2">
    <source>
        <dbReference type="ARBA" id="ARBA00022723"/>
    </source>
</evidence>
<dbReference type="HAMAP" id="MF_00372">
    <property type="entry name" value="HutI"/>
    <property type="match status" value="1"/>
</dbReference>
<evidence type="ECO:0000256" key="6">
    <source>
        <dbReference type="ARBA" id="ARBA00023004"/>
    </source>
</evidence>
<keyword evidence="2 7" id="KW-0479">Metal-binding</keyword>
<evidence type="ECO:0000259" key="8">
    <source>
        <dbReference type="Pfam" id="PF01979"/>
    </source>
</evidence>
<keyword evidence="6 7" id="KW-0408">Iron</keyword>
<dbReference type="FunFam" id="3.20.20.140:FF:000007">
    <property type="entry name" value="Imidazolonepropionase"/>
    <property type="match status" value="1"/>
</dbReference>
<sequence>MQERLQARPRAGSRRVGSRLKALLQGNSAMQVDAVWTNLHLATLDTPSGYGEIEDAAIAVRDGRITWLGPRARLPQNLQSAVSHDGGGGWLTPGLIDCHTHLVWAGSRADEFERRLQGASYAEIAAAGGGILSTVRATRAADEQALYEQSLRRLHALSAQGVTSVEIKSGYGLELHAERRCLRVARRLGSEQRVHVTTTFLGAHTLPPEYAGRADDYIDALATTLLPALHAEHLVDAVDGYCEPIAFTPAQLRRLFDAARMLGLPVKLHAEQLSDGGGAQLAASVAALSADHLEYVSDAGLAAMAGAGTVAVLLPGAYYALRETRAPPVAAMRRLGVPMAVATDCNPGTSPCASPLLMLNMACTLFGLAPDEALAGMTRHAARALGLHADRGRLAIGLRADFALWDVAHPRELAYWIGGRSCVGRVVDGVPVEAT</sequence>
<evidence type="ECO:0000256" key="4">
    <source>
        <dbReference type="ARBA" id="ARBA00022808"/>
    </source>
</evidence>
<keyword evidence="3 7" id="KW-0378">Hydrolase</keyword>
<comment type="cofactor">
    <cofactor evidence="7">
        <name>Zn(2+)</name>
        <dbReference type="ChEBI" id="CHEBI:29105"/>
    </cofactor>
    <cofactor evidence="7">
        <name>Fe(3+)</name>
        <dbReference type="ChEBI" id="CHEBI:29034"/>
    </cofactor>
    <text evidence="7">Binds 1 zinc or iron ion per subunit.</text>
</comment>
<name>A0A318EGJ2_9GAMM</name>
<dbReference type="Gene3D" id="2.30.40.10">
    <property type="entry name" value="Urease, subunit C, domain 1"/>
    <property type="match status" value="1"/>
</dbReference>
<reference evidence="9 10" key="1">
    <citation type="submission" date="2018-04" db="EMBL/GenBank/DDBJ databases">
        <title>Genomic Encyclopedia of Type Strains, Phase IV (KMG-IV): sequencing the most valuable type-strain genomes for metagenomic binning, comparative biology and taxonomic classification.</title>
        <authorList>
            <person name="Goeker M."/>
        </authorList>
    </citation>
    <scope>NUCLEOTIDE SEQUENCE [LARGE SCALE GENOMIC DNA]</scope>
    <source>
        <strain evidence="9 10">DSM 104150</strain>
    </source>
</reference>
<feature type="binding site" evidence="7">
    <location>
        <position position="101"/>
    </location>
    <ligand>
        <name>Fe(3+)</name>
        <dbReference type="ChEBI" id="CHEBI:29034"/>
    </ligand>
</feature>
<comment type="pathway">
    <text evidence="7">Amino-acid degradation; L-histidine degradation into L-glutamate; N-formimidoyl-L-glutamate from L-histidine: step 3/3.</text>
</comment>
<keyword evidence="5 7" id="KW-0862">Zinc</keyword>
<organism evidence="9 10">
    <name type="scientific">Sinimarinibacterium flocculans</name>
    <dbReference type="NCBI Taxonomy" id="985250"/>
    <lineage>
        <taxon>Bacteria</taxon>
        <taxon>Pseudomonadati</taxon>
        <taxon>Pseudomonadota</taxon>
        <taxon>Gammaproteobacteria</taxon>
        <taxon>Nevskiales</taxon>
        <taxon>Nevskiaceae</taxon>
        <taxon>Sinimarinibacterium</taxon>
    </lineage>
</organism>
<dbReference type="GO" id="GO:0050480">
    <property type="term" value="F:imidazolonepropionase activity"/>
    <property type="evidence" value="ECO:0007669"/>
    <property type="project" value="UniProtKB-UniRule"/>
</dbReference>
<dbReference type="GO" id="GO:0005737">
    <property type="term" value="C:cytoplasm"/>
    <property type="evidence" value="ECO:0007669"/>
    <property type="project" value="UniProtKB-SubCell"/>
</dbReference>
<feature type="binding site" evidence="7">
    <location>
        <position position="272"/>
    </location>
    <ligand>
        <name>4-imidazolone-5-propanoate</name>
        <dbReference type="ChEBI" id="CHEBI:77893"/>
    </ligand>
</feature>
<feature type="binding site" evidence="7">
    <location>
        <position position="348"/>
    </location>
    <ligand>
        <name>N-formimidoyl-L-glutamate</name>
        <dbReference type="ChEBI" id="CHEBI:58928"/>
    </ligand>
</feature>
<evidence type="ECO:0000256" key="7">
    <source>
        <dbReference type="HAMAP-Rule" id="MF_00372"/>
    </source>
</evidence>
<feature type="binding site" evidence="7">
    <location>
        <position position="269"/>
    </location>
    <ligand>
        <name>Zn(2+)</name>
        <dbReference type="ChEBI" id="CHEBI:29105"/>
    </ligand>
</feature>
<dbReference type="GO" id="GO:0005506">
    <property type="term" value="F:iron ion binding"/>
    <property type="evidence" value="ECO:0007669"/>
    <property type="project" value="UniProtKB-UniRule"/>
</dbReference>
<feature type="binding site" evidence="7">
    <location>
        <position position="269"/>
    </location>
    <ligand>
        <name>Fe(3+)</name>
        <dbReference type="ChEBI" id="CHEBI:29034"/>
    </ligand>
</feature>
<feature type="binding site" evidence="7">
    <location>
        <position position="108"/>
    </location>
    <ligand>
        <name>4-imidazolone-5-propanoate</name>
        <dbReference type="ChEBI" id="CHEBI:77893"/>
    </ligand>
</feature>
<feature type="binding site" evidence="7">
    <location>
        <position position="99"/>
    </location>
    <ligand>
        <name>Zn(2+)</name>
        <dbReference type="ChEBI" id="CHEBI:29105"/>
    </ligand>
</feature>
<dbReference type="PANTHER" id="PTHR42752:SF1">
    <property type="entry name" value="IMIDAZOLONEPROPIONASE-RELATED"/>
    <property type="match status" value="1"/>
</dbReference>
<feature type="binding site" evidence="7">
    <location>
        <position position="344"/>
    </location>
    <ligand>
        <name>Fe(3+)</name>
        <dbReference type="ChEBI" id="CHEBI:29034"/>
    </ligand>
</feature>
<dbReference type="InterPro" id="IPR006680">
    <property type="entry name" value="Amidohydro-rel"/>
</dbReference>
<dbReference type="InterPro" id="IPR011059">
    <property type="entry name" value="Metal-dep_hydrolase_composite"/>
</dbReference>
<evidence type="ECO:0000256" key="5">
    <source>
        <dbReference type="ARBA" id="ARBA00022833"/>
    </source>
</evidence>
<feature type="binding site" evidence="7">
    <location>
        <position position="349"/>
    </location>
    <ligand>
        <name>4-imidazolone-5-propanoate</name>
        <dbReference type="ChEBI" id="CHEBI:77893"/>
    </ligand>
</feature>
<dbReference type="Gene3D" id="3.20.20.140">
    <property type="entry name" value="Metal-dependent hydrolases"/>
    <property type="match status" value="1"/>
</dbReference>
<dbReference type="EC" id="3.5.2.7" evidence="1 7"/>
<evidence type="ECO:0000313" key="10">
    <source>
        <dbReference type="Proteomes" id="UP000248330"/>
    </source>
</evidence>
<feature type="binding site" evidence="7">
    <location>
        <position position="171"/>
    </location>
    <ligand>
        <name>N-formimidoyl-L-glutamate</name>
        <dbReference type="ChEBI" id="CHEBI:58928"/>
    </ligand>
</feature>
<feature type="binding site" evidence="7">
    <location>
        <position position="344"/>
    </location>
    <ligand>
        <name>Zn(2+)</name>
        <dbReference type="ChEBI" id="CHEBI:29105"/>
    </ligand>
</feature>